<evidence type="ECO:0000313" key="3">
    <source>
        <dbReference type="EMBL" id="KAK7428873.1"/>
    </source>
</evidence>
<evidence type="ECO:0000256" key="1">
    <source>
        <dbReference type="SAM" id="MobiDB-lite"/>
    </source>
</evidence>
<dbReference type="PANTHER" id="PTHR21310">
    <property type="entry name" value="AMINOGLYCOSIDE PHOSPHOTRANSFERASE-RELATED-RELATED"/>
    <property type="match status" value="1"/>
</dbReference>
<dbReference type="InterPro" id="IPR002575">
    <property type="entry name" value="Aminoglycoside_PTrfase"/>
</dbReference>
<feature type="region of interest" description="Disordered" evidence="1">
    <location>
        <begin position="294"/>
        <end position="323"/>
    </location>
</feature>
<evidence type="ECO:0000313" key="4">
    <source>
        <dbReference type="Proteomes" id="UP001498421"/>
    </source>
</evidence>
<dbReference type="InterPro" id="IPR011009">
    <property type="entry name" value="Kinase-like_dom_sf"/>
</dbReference>
<dbReference type="EMBL" id="JAZAVK010000036">
    <property type="protein sequence ID" value="KAK7428873.1"/>
    <property type="molecule type" value="Genomic_DNA"/>
</dbReference>
<organism evidence="3 4">
    <name type="scientific">Neonectria magnoliae</name>
    <dbReference type="NCBI Taxonomy" id="2732573"/>
    <lineage>
        <taxon>Eukaryota</taxon>
        <taxon>Fungi</taxon>
        <taxon>Dikarya</taxon>
        <taxon>Ascomycota</taxon>
        <taxon>Pezizomycotina</taxon>
        <taxon>Sordariomycetes</taxon>
        <taxon>Hypocreomycetidae</taxon>
        <taxon>Hypocreales</taxon>
        <taxon>Nectriaceae</taxon>
        <taxon>Neonectria</taxon>
    </lineage>
</organism>
<comment type="caution">
    <text evidence="3">The sequence shown here is derived from an EMBL/GenBank/DDBJ whole genome shotgun (WGS) entry which is preliminary data.</text>
</comment>
<dbReference type="PANTHER" id="PTHR21310:SF13">
    <property type="entry name" value="AMINOGLYCOSIDE PHOSPHOTRANSFERASE DOMAIN-CONTAINING PROTEIN"/>
    <property type="match status" value="1"/>
</dbReference>
<sequence length="417" mass="47991">MSKSSREGLWDDSGLDLEPGWKFEPSLDAVKTVRLYVVEDNLKQKFIMRVSLPVDPHNKTASEVATLRWLRNHSDIPVPRVMAFDDSNNNEMGFEWILMQLMPGTSAYYQWRKLPMETKKALVENVAEYHAQLFSTSTFRTIGTLKDDGLTADPHCIPSRMVSQMFFWGPHFDYDIPRGPFRTSHDWLGSFISIILQDQAKEMNEAEDEDDEEDAEYNLRVAQKLADLLPKIFPRIQNPPERTVLWHDDLSLQNIMVDDKGAITAIIDWECVSAMPLWVATQMLKFLRGSNREQKPRREQYGDETPEEVAARQETDSGDGLDSEGKCELYWTHLMEYEQTQLRKVYSDHMSQIWGGWNEAVADGVLKVDFFGAVVRCADGFNLKRIEAWIDAINRGEFPRLADMLRTSRASKAGHQC</sequence>
<keyword evidence="4" id="KW-1185">Reference proteome</keyword>
<dbReference type="Pfam" id="PF01636">
    <property type="entry name" value="APH"/>
    <property type="match status" value="1"/>
</dbReference>
<name>A0ABR1I5N8_9HYPO</name>
<feature type="domain" description="Aminoglycoside phosphotransferase" evidence="2">
    <location>
        <begin position="36"/>
        <end position="277"/>
    </location>
</feature>
<dbReference type="Proteomes" id="UP001498421">
    <property type="component" value="Unassembled WGS sequence"/>
</dbReference>
<proteinExistence type="predicted"/>
<gene>
    <name evidence="3" type="ORF">QQZ08_004643</name>
</gene>
<accession>A0ABR1I5N8</accession>
<dbReference type="InterPro" id="IPR051678">
    <property type="entry name" value="AGP_Transferase"/>
</dbReference>
<reference evidence="3 4" key="1">
    <citation type="journal article" date="2025" name="Microbiol. Resour. Announc.">
        <title>Draft genome sequences for Neonectria magnoliae and Neonectria punicea, canker pathogens of Liriodendron tulipifera and Acer saccharum in West Virginia.</title>
        <authorList>
            <person name="Petronek H.M."/>
            <person name="Kasson M.T."/>
            <person name="Metheny A.M."/>
            <person name="Stauder C.M."/>
            <person name="Lovett B."/>
            <person name="Lynch S.C."/>
            <person name="Garnas J.R."/>
            <person name="Kasson L.R."/>
            <person name="Stajich J.E."/>
        </authorList>
    </citation>
    <scope>NUCLEOTIDE SEQUENCE [LARGE SCALE GENOMIC DNA]</scope>
    <source>
        <strain evidence="3 4">NRRL 64651</strain>
    </source>
</reference>
<protein>
    <recommendedName>
        <fullName evidence="2">Aminoglycoside phosphotransferase domain-containing protein</fullName>
    </recommendedName>
</protein>
<dbReference type="Gene3D" id="3.90.1200.10">
    <property type="match status" value="1"/>
</dbReference>
<dbReference type="SUPFAM" id="SSF56112">
    <property type="entry name" value="Protein kinase-like (PK-like)"/>
    <property type="match status" value="1"/>
</dbReference>
<evidence type="ECO:0000259" key="2">
    <source>
        <dbReference type="Pfam" id="PF01636"/>
    </source>
</evidence>